<dbReference type="InterPro" id="IPR030395">
    <property type="entry name" value="GP_PDE_dom"/>
</dbReference>
<evidence type="ECO:0000256" key="5">
    <source>
        <dbReference type="ARBA" id="ARBA00022989"/>
    </source>
</evidence>
<feature type="transmembrane region" description="Helical" evidence="9">
    <location>
        <begin position="25"/>
        <end position="49"/>
    </location>
</feature>
<evidence type="ECO:0000256" key="9">
    <source>
        <dbReference type="SAM" id="Phobius"/>
    </source>
</evidence>
<evidence type="ECO:0000259" key="10">
    <source>
        <dbReference type="PROSITE" id="PS51704"/>
    </source>
</evidence>
<comment type="caution">
    <text evidence="11">The sequence shown here is derived from an EMBL/GenBank/DDBJ whole genome shotgun (WGS) entry which is preliminary data.</text>
</comment>
<feature type="transmembrane region" description="Helical" evidence="9">
    <location>
        <begin position="304"/>
        <end position="323"/>
    </location>
</feature>
<evidence type="ECO:0000256" key="7">
    <source>
        <dbReference type="ARBA" id="ARBA00023136"/>
    </source>
</evidence>
<gene>
    <name evidence="11" type="ORF">TrVE_jg8132</name>
</gene>
<keyword evidence="12" id="KW-1185">Reference proteome</keyword>
<evidence type="ECO:0000256" key="1">
    <source>
        <dbReference type="ARBA" id="ARBA00004370"/>
    </source>
</evidence>
<evidence type="ECO:0000256" key="2">
    <source>
        <dbReference type="ARBA" id="ARBA00007277"/>
    </source>
</evidence>
<dbReference type="PANTHER" id="PTHR42758">
    <property type="entry name" value="PHOSPHATIDYLGLYCEROL PHOSPHOLIPASE C"/>
    <property type="match status" value="1"/>
</dbReference>
<reference evidence="12" key="1">
    <citation type="journal article" date="2023" name="Commun. Biol.">
        <title>Genome analysis of Parmales, the sister group of diatoms, reveals the evolutionary specialization of diatoms from phago-mixotrophs to photoautotrophs.</title>
        <authorList>
            <person name="Ban H."/>
            <person name="Sato S."/>
            <person name="Yoshikawa S."/>
            <person name="Yamada K."/>
            <person name="Nakamura Y."/>
            <person name="Ichinomiya M."/>
            <person name="Sato N."/>
            <person name="Blanc-Mathieu R."/>
            <person name="Endo H."/>
            <person name="Kuwata A."/>
            <person name="Ogata H."/>
        </authorList>
    </citation>
    <scope>NUCLEOTIDE SEQUENCE [LARGE SCALE GENOMIC DNA]</scope>
    <source>
        <strain evidence="12">NIES 3699</strain>
    </source>
</reference>
<keyword evidence="7 9" id="KW-0472">Membrane</keyword>
<evidence type="ECO:0000313" key="11">
    <source>
        <dbReference type="EMBL" id="GMH96557.1"/>
    </source>
</evidence>
<feature type="transmembrane region" description="Helical" evidence="9">
    <location>
        <begin position="260"/>
        <end position="284"/>
    </location>
</feature>
<organism evidence="11 12">
    <name type="scientific">Triparma verrucosa</name>
    <dbReference type="NCBI Taxonomy" id="1606542"/>
    <lineage>
        <taxon>Eukaryota</taxon>
        <taxon>Sar</taxon>
        <taxon>Stramenopiles</taxon>
        <taxon>Ochrophyta</taxon>
        <taxon>Bolidophyceae</taxon>
        <taxon>Parmales</taxon>
        <taxon>Triparmaceae</taxon>
        <taxon>Triparma</taxon>
    </lineage>
</organism>
<comment type="subcellular location">
    <subcellularLocation>
        <location evidence="1">Membrane</location>
    </subcellularLocation>
</comment>
<evidence type="ECO:0000256" key="3">
    <source>
        <dbReference type="ARBA" id="ARBA00022692"/>
    </source>
</evidence>
<proteinExistence type="inferred from homology"/>
<keyword evidence="4" id="KW-0378">Hydrolase</keyword>
<feature type="region of interest" description="Disordered" evidence="8">
    <location>
        <begin position="389"/>
        <end position="410"/>
    </location>
</feature>
<accession>A0A9W7EZX9</accession>
<dbReference type="AlphaFoldDB" id="A0A9W7EZX9"/>
<dbReference type="EMBL" id="BRXX01000186">
    <property type="protein sequence ID" value="GMH96557.1"/>
    <property type="molecule type" value="Genomic_DNA"/>
</dbReference>
<dbReference type="Proteomes" id="UP001165160">
    <property type="component" value="Unassembled WGS sequence"/>
</dbReference>
<dbReference type="Gene3D" id="3.20.20.190">
    <property type="entry name" value="Phosphatidylinositol (PI) phosphodiesterase"/>
    <property type="match status" value="1"/>
</dbReference>
<dbReference type="InterPro" id="IPR052271">
    <property type="entry name" value="GDPD-Related"/>
</dbReference>
<evidence type="ECO:0000256" key="8">
    <source>
        <dbReference type="SAM" id="MobiDB-lite"/>
    </source>
</evidence>
<keyword evidence="3 9" id="KW-0812">Transmembrane</keyword>
<sequence length="410" mass="46943">MFPSSTPSAYSLTSALSSHFSPPTLLLLTSVVCPLLWPFLFFSWPILLFHIHSHRALLKPTKESRKQLPAWLQSTTTRLNGKIQHNKVTIIPHRGGSGEAPENTLQSFRLNGLNHIDLKKTLDHHVVCFHDQEPHERNMLKLTGRDASLRSFDLCRLPPLMSRIPSNPLCDYGYISCEGREGRKIPQFTEVCSLSKPMFLELWDDDFNLVETVHEHLRVANQTHNVIWGNRFSTLIQSMCQEVNSSIPVMSTAPQMFNVYVLYYLGLLPFVGIKGFDVFMVVLVNVERWRKLFTGAFGEEDSTPYFVADFFISRIITVINYFLRAPKLFTHLKLRGIPVVGLVVNDEEDWDYCVGSGFDGIITDYPKRCEQFLRRKRGLASPVLQNAKSAGDDFSKQMEKRRKEAYSTKL</sequence>
<dbReference type="InterPro" id="IPR017946">
    <property type="entry name" value="PLC-like_Pdiesterase_TIM-brl"/>
</dbReference>
<comment type="similarity">
    <text evidence="2">Belongs to the glycerophosphoryl diester phosphodiesterase family.</text>
</comment>
<dbReference type="GO" id="GO:0005737">
    <property type="term" value="C:cytoplasm"/>
    <property type="evidence" value="ECO:0007669"/>
    <property type="project" value="UniProtKB-ARBA"/>
</dbReference>
<evidence type="ECO:0000256" key="4">
    <source>
        <dbReference type="ARBA" id="ARBA00022801"/>
    </source>
</evidence>
<dbReference type="GO" id="GO:0016020">
    <property type="term" value="C:membrane"/>
    <property type="evidence" value="ECO:0007669"/>
    <property type="project" value="UniProtKB-SubCell"/>
</dbReference>
<protein>
    <recommendedName>
        <fullName evidence="10">GP-PDE domain-containing protein</fullName>
    </recommendedName>
</protein>
<dbReference type="Pfam" id="PF03009">
    <property type="entry name" value="GDPD"/>
    <property type="match status" value="1"/>
</dbReference>
<feature type="domain" description="GP-PDE" evidence="10">
    <location>
        <begin position="88"/>
        <end position="373"/>
    </location>
</feature>
<dbReference type="PANTHER" id="PTHR42758:SF2">
    <property type="entry name" value="PHOSPHATIDYLGLYCEROL PHOSPHOLIPASE C"/>
    <property type="match status" value="1"/>
</dbReference>
<dbReference type="SUPFAM" id="SSF51695">
    <property type="entry name" value="PLC-like phosphodiesterases"/>
    <property type="match status" value="1"/>
</dbReference>
<keyword evidence="6" id="KW-0443">Lipid metabolism</keyword>
<evidence type="ECO:0000256" key="6">
    <source>
        <dbReference type="ARBA" id="ARBA00023098"/>
    </source>
</evidence>
<feature type="compositionally biased region" description="Basic and acidic residues" evidence="8">
    <location>
        <begin position="390"/>
        <end position="410"/>
    </location>
</feature>
<dbReference type="GO" id="GO:0046475">
    <property type="term" value="P:glycerophospholipid catabolic process"/>
    <property type="evidence" value="ECO:0007669"/>
    <property type="project" value="TreeGrafter"/>
</dbReference>
<dbReference type="GO" id="GO:0008081">
    <property type="term" value="F:phosphoric diester hydrolase activity"/>
    <property type="evidence" value="ECO:0007669"/>
    <property type="project" value="InterPro"/>
</dbReference>
<keyword evidence="5 9" id="KW-1133">Transmembrane helix</keyword>
<name>A0A9W7EZX9_9STRA</name>
<evidence type="ECO:0000313" key="12">
    <source>
        <dbReference type="Proteomes" id="UP001165160"/>
    </source>
</evidence>
<dbReference type="PROSITE" id="PS51704">
    <property type="entry name" value="GP_PDE"/>
    <property type="match status" value="1"/>
</dbReference>